<feature type="domain" description="Cas12f1-like TNB" evidence="7">
    <location>
        <begin position="297"/>
        <end position="361"/>
    </location>
</feature>
<protein>
    <submittedName>
        <fullName evidence="8">Transposase</fullName>
    </submittedName>
</protein>
<dbReference type="PANTHER" id="PTHR30405">
    <property type="entry name" value="TRANSPOSASE"/>
    <property type="match status" value="1"/>
</dbReference>
<name>A0A964BUP2_9CYAN</name>
<comment type="similarity">
    <text evidence="1">In the C-terminal section; belongs to the transposase 35 family.</text>
</comment>
<evidence type="ECO:0000256" key="2">
    <source>
        <dbReference type="ARBA" id="ARBA00011044"/>
    </source>
</evidence>
<evidence type="ECO:0000259" key="7">
    <source>
        <dbReference type="Pfam" id="PF07282"/>
    </source>
</evidence>
<keyword evidence="9" id="KW-1185">Reference proteome</keyword>
<dbReference type="NCBIfam" id="NF040570">
    <property type="entry name" value="guided_TnpB"/>
    <property type="match status" value="1"/>
</dbReference>
<dbReference type="Proteomes" id="UP000729733">
    <property type="component" value="Unassembled WGS sequence"/>
</dbReference>
<evidence type="ECO:0000259" key="6">
    <source>
        <dbReference type="Pfam" id="PF01385"/>
    </source>
</evidence>
<comment type="similarity">
    <text evidence="2">In the N-terminal section; belongs to the transposase 2 family.</text>
</comment>
<feature type="domain" description="Probable transposase IS891/IS1136/IS1341" evidence="6">
    <location>
        <begin position="170"/>
        <end position="285"/>
    </location>
</feature>
<dbReference type="Pfam" id="PF07282">
    <property type="entry name" value="Cas12f1-like_TNB"/>
    <property type="match status" value="1"/>
</dbReference>
<dbReference type="NCBIfam" id="TIGR01766">
    <property type="entry name" value="IS200/IS605 family accessory protein TnpB-like domain"/>
    <property type="match status" value="1"/>
</dbReference>
<dbReference type="InterPro" id="IPR051399">
    <property type="entry name" value="RNA-guided_DNA_endo/Transpos"/>
</dbReference>
<dbReference type="AlphaFoldDB" id="A0A964BUP2"/>
<dbReference type="RefSeq" id="WP_229641944.1">
    <property type="nucleotide sequence ID" value="NZ_JADWDC010000056.1"/>
</dbReference>
<proteinExistence type="inferred from homology"/>
<evidence type="ECO:0000313" key="9">
    <source>
        <dbReference type="Proteomes" id="UP000729733"/>
    </source>
</evidence>
<comment type="caution">
    <text evidence="8">The sequence shown here is derived from an EMBL/GenBank/DDBJ whole genome shotgun (WGS) entry which is preliminary data.</text>
</comment>
<keyword evidence="5" id="KW-0233">DNA recombination</keyword>
<reference evidence="8" key="1">
    <citation type="journal article" date="2021" name="Antonie Van Leeuwenhoek">
        <title>Draft genome and description of Waterburya agarophytonicola gen. nov. sp. nov. (Pleurocapsales, Cyanobacteria): a seaweed symbiont.</title>
        <authorList>
            <person name="Bonthond G."/>
            <person name="Shalygin S."/>
            <person name="Bayer T."/>
            <person name="Weinberger F."/>
        </authorList>
    </citation>
    <scope>NUCLEOTIDE SEQUENCE</scope>
    <source>
        <strain evidence="8">KI4</strain>
    </source>
</reference>
<sequence length="399" mass="45421">MLVYEYKIKANNTKLAAIDGAIRTAQYIRNKCLRFWMDAKPEQKINRFALNKYSTIVANDPEMPFAKSIHSNARQASAERAWTAIGRFYDNCKKKVAGKKGFPRFKRNSRSIEYKVGGWRLSNCRRHITFTDKTKIGTIKLVGSRDIQFVNPKDIKRVRLIKRVDGYYCQFCIKAERLEDCTPTGNSIGIDVGLESFYTDSNGKKVANPRYLRKTEKRLKRLQKLVSRKKKGSNNRRKAINRLGRKHLKISRQRKDFVVKAARVLCTSNDVIVIENLNVRGLVKNHNLAKSISDVSWSLFRQWLEYFGSVFNRQVIAVNPAYTSQDCSNCGKRVKKSLSTRTHSCSCGAKLCRDENAAINILNKGTVGHTVTAPMYGVNASGQMTLWLDSETSRTKVAG</sequence>
<evidence type="ECO:0000313" key="8">
    <source>
        <dbReference type="EMBL" id="MCC0178838.1"/>
    </source>
</evidence>
<evidence type="ECO:0000256" key="3">
    <source>
        <dbReference type="ARBA" id="ARBA00022578"/>
    </source>
</evidence>
<evidence type="ECO:0000256" key="1">
    <source>
        <dbReference type="ARBA" id="ARBA00008761"/>
    </source>
</evidence>
<dbReference type="GO" id="GO:0003677">
    <property type="term" value="F:DNA binding"/>
    <property type="evidence" value="ECO:0007669"/>
    <property type="project" value="UniProtKB-KW"/>
</dbReference>
<dbReference type="InterPro" id="IPR010095">
    <property type="entry name" value="Cas12f1-like_TNB"/>
</dbReference>
<evidence type="ECO:0000256" key="4">
    <source>
        <dbReference type="ARBA" id="ARBA00023125"/>
    </source>
</evidence>
<dbReference type="EMBL" id="JADWDC010000056">
    <property type="protein sequence ID" value="MCC0178838.1"/>
    <property type="molecule type" value="Genomic_DNA"/>
</dbReference>
<accession>A0A964BUP2</accession>
<dbReference type="GO" id="GO:0006310">
    <property type="term" value="P:DNA recombination"/>
    <property type="evidence" value="ECO:0007669"/>
    <property type="project" value="UniProtKB-KW"/>
</dbReference>
<keyword evidence="4" id="KW-0238">DNA-binding</keyword>
<evidence type="ECO:0000256" key="5">
    <source>
        <dbReference type="ARBA" id="ARBA00023172"/>
    </source>
</evidence>
<dbReference type="Pfam" id="PF01385">
    <property type="entry name" value="OrfB_IS605"/>
    <property type="match status" value="1"/>
</dbReference>
<dbReference type="GO" id="GO:0032196">
    <property type="term" value="P:transposition"/>
    <property type="evidence" value="ECO:0007669"/>
    <property type="project" value="UniProtKB-KW"/>
</dbReference>
<dbReference type="PANTHER" id="PTHR30405:SF25">
    <property type="entry name" value="RNA-GUIDED DNA ENDONUCLEASE INSQ-RELATED"/>
    <property type="match status" value="1"/>
</dbReference>
<gene>
    <name evidence="8" type="ORF">I4641_17865</name>
</gene>
<dbReference type="InterPro" id="IPR001959">
    <property type="entry name" value="Transposase"/>
</dbReference>
<keyword evidence="3" id="KW-0815">Transposition</keyword>
<organism evidence="8 9">
    <name type="scientific">Waterburya agarophytonicola KI4</name>
    <dbReference type="NCBI Taxonomy" id="2874699"/>
    <lineage>
        <taxon>Bacteria</taxon>
        <taxon>Bacillati</taxon>
        <taxon>Cyanobacteriota</taxon>
        <taxon>Cyanophyceae</taxon>
        <taxon>Pleurocapsales</taxon>
        <taxon>Hyellaceae</taxon>
        <taxon>Waterburya</taxon>
        <taxon>Waterburya agarophytonicola</taxon>
    </lineage>
</organism>